<dbReference type="PANTHER" id="PTHR43414">
    <property type="entry name" value="MULTIDRUG RESISTANCE PROTEIN MDTG"/>
    <property type="match status" value="1"/>
</dbReference>
<comment type="caution">
    <text evidence="9">The sequence shown here is derived from an EMBL/GenBank/DDBJ whole genome shotgun (WGS) entry which is preliminary data.</text>
</comment>
<dbReference type="PROSITE" id="PS50850">
    <property type="entry name" value="MFS"/>
    <property type="match status" value="1"/>
</dbReference>
<comment type="subcellular location">
    <subcellularLocation>
        <location evidence="1">Cell membrane</location>
        <topology evidence="1">Multi-pass membrane protein</topology>
    </subcellularLocation>
</comment>
<evidence type="ECO:0000256" key="1">
    <source>
        <dbReference type="ARBA" id="ARBA00004651"/>
    </source>
</evidence>
<dbReference type="InterPro" id="IPR011701">
    <property type="entry name" value="MFS"/>
</dbReference>
<keyword evidence="5 7" id="KW-1133">Transmembrane helix</keyword>
<dbReference type="Proteomes" id="UP000524462">
    <property type="component" value="Unassembled WGS sequence"/>
</dbReference>
<evidence type="ECO:0000259" key="8">
    <source>
        <dbReference type="PROSITE" id="PS50850"/>
    </source>
</evidence>
<feature type="transmembrane region" description="Helical" evidence="7">
    <location>
        <begin position="313"/>
        <end position="333"/>
    </location>
</feature>
<evidence type="ECO:0000256" key="6">
    <source>
        <dbReference type="ARBA" id="ARBA00023136"/>
    </source>
</evidence>
<evidence type="ECO:0000256" key="2">
    <source>
        <dbReference type="ARBA" id="ARBA00022448"/>
    </source>
</evidence>
<evidence type="ECO:0000313" key="10">
    <source>
        <dbReference type="Proteomes" id="UP000524462"/>
    </source>
</evidence>
<feature type="transmembrane region" description="Helical" evidence="7">
    <location>
        <begin position="17"/>
        <end position="40"/>
    </location>
</feature>
<organism evidence="9 10">
    <name type="scientific">Streptococcus porcinus</name>
    <dbReference type="NCBI Taxonomy" id="1340"/>
    <lineage>
        <taxon>Bacteria</taxon>
        <taxon>Bacillati</taxon>
        <taxon>Bacillota</taxon>
        <taxon>Bacilli</taxon>
        <taxon>Lactobacillales</taxon>
        <taxon>Streptococcaceae</taxon>
        <taxon>Streptococcus</taxon>
    </lineage>
</organism>
<feature type="transmembrane region" description="Helical" evidence="7">
    <location>
        <begin position="169"/>
        <end position="191"/>
    </location>
</feature>
<dbReference type="GO" id="GO:0005886">
    <property type="term" value="C:plasma membrane"/>
    <property type="evidence" value="ECO:0007669"/>
    <property type="project" value="UniProtKB-SubCell"/>
</dbReference>
<evidence type="ECO:0000313" key="9">
    <source>
        <dbReference type="EMBL" id="MBA2795395.1"/>
    </source>
</evidence>
<keyword evidence="6 7" id="KW-0472">Membrane</keyword>
<accession>A0A7W0AR92</accession>
<protein>
    <submittedName>
        <fullName evidence="9">Multidrug efflux MFS transporter</fullName>
    </submittedName>
</protein>
<feature type="transmembrane region" description="Helical" evidence="7">
    <location>
        <begin position="345"/>
        <end position="364"/>
    </location>
</feature>
<feature type="transmembrane region" description="Helical" evidence="7">
    <location>
        <begin position="220"/>
        <end position="241"/>
    </location>
</feature>
<reference evidence="9 10" key="1">
    <citation type="submission" date="2020-07" db="EMBL/GenBank/DDBJ databases">
        <title>Molecular and genomic characterization of Streptococcus porcinus isolated from diseased swine in Brazil.</title>
        <authorList>
            <person name="Moreno L.Z."/>
            <person name="Matajira C.E.C."/>
            <person name="Poor A.P."/>
            <person name="Dutra M.C."/>
            <person name="Moreno A.M."/>
        </authorList>
    </citation>
    <scope>NUCLEOTIDE SEQUENCE [LARGE SCALE GENOMIC DNA]</scope>
    <source>
        <strain evidence="9 10">SP0816-2</strain>
    </source>
</reference>
<evidence type="ECO:0000256" key="3">
    <source>
        <dbReference type="ARBA" id="ARBA00022475"/>
    </source>
</evidence>
<dbReference type="CDD" id="cd17391">
    <property type="entry name" value="MFS_MdtG_MDR_like"/>
    <property type="match status" value="1"/>
</dbReference>
<feature type="transmembrane region" description="Helical" evidence="7">
    <location>
        <begin position="52"/>
        <end position="72"/>
    </location>
</feature>
<gene>
    <name evidence="9" type="ORF">H1B29_02645</name>
</gene>
<evidence type="ECO:0000256" key="5">
    <source>
        <dbReference type="ARBA" id="ARBA00022989"/>
    </source>
</evidence>
<keyword evidence="2" id="KW-0813">Transport</keyword>
<feature type="transmembrane region" description="Helical" evidence="7">
    <location>
        <begin position="376"/>
        <end position="395"/>
    </location>
</feature>
<feature type="transmembrane region" description="Helical" evidence="7">
    <location>
        <begin position="287"/>
        <end position="307"/>
    </location>
</feature>
<keyword evidence="3" id="KW-1003">Cell membrane</keyword>
<evidence type="ECO:0000256" key="4">
    <source>
        <dbReference type="ARBA" id="ARBA00022692"/>
    </source>
</evidence>
<feature type="transmembrane region" description="Helical" evidence="7">
    <location>
        <begin position="253"/>
        <end position="275"/>
    </location>
</feature>
<dbReference type="EMBL" id="JACEGE010000005">
    <property type="protein sequence ID" value="MBA2795395.1"/>
    <property type="molecule type" value="Genomic_DNA"/>
</dbReference>
<name>A0A7W0AR92_STRPO</name>
<dbReference type="Pfam" id="PF07690">
    <property type="entry name" value="MFS_1"/>
    <property type="match status" value="1"/>
</dbReference>
<dbReference type="SUPFAM" id="SSF103473">
    <property type="entry name" value="MFS general substrate transporter"/>
    <property type="match status" value="1"/>
</dbReference>
<dbReference type="InterPro" id="IPR001958">
    <property type="entry name" value="Tet-R_TetA/multi-R_MdtG-like"/>
</dbReference>
<dbReference type="AlphaFoldDB" id="A0A7W0AR92"/>
<dbReference type="PANTHER" id="PTHR43414:SF6">
    <property type="entry name" value="MULTIDRUG RESISTANCE PROTEIN MDTG"/>
    <property type="match status" value="1"/>
</dbReference>
<feature type="transmembrane region" description="Helical" evidence="7">
    <location>
        <begin position="142"/>
        <end position="163"/>
    </location>
</feature>
<evidence type="ECO:0000256" key="7">
    <source>
        <dbReference type="SAM" id="Phobius"/>
    </source>
</evidence>
<feature type="transmembrane region" description="Helical" evidence="7">
    <location>
        <begin position="84"/>
        <end position="103"/>
    </location>
</feature>
<feature type="domain" description="Major facilitator superfamily (MFS) profile" evidence="8">
    <location>
        <begin position="14"/>
        <end position="399"/>
    </location>
</feature>
<dbReference type="Gene3D" id="1.20.1250.20">
    <property type="entry name" value="MFS general substrate transporter like domains"/>
    <property type="match status" value="2"/>
</dbReference>
<dbReference type="InterPro" id="IPR020846">
    <property type="entry name" value="MFS_dom"/>
</dbReference>
<sequence length="405" mass="44357">MDGKVIETVNWKQNLKVAWLGTFFTGASFSLVMPFMALFVEDLGVAKNRVEWYAGLAVAISALASAIFAPVWGRLADRYGRKPMMVRASLMMTFTMGGLAFIPNVQWLLLLRLLNGIFAGYVPNSTALIASQVPREKSGYALGTLATGVTAGTLIGPLIGGVLAEMVGIRLVFLLVGVILLICTMMTVLFVKEDFEPVKKAQVVPTRIILKRIKSPKMMVSLFVTSMIIQISAQSIAPILALYIRHLGQTENLMFVSGVIVSAMGVSSLLSSSILGKVGDVIGNHRMLLLALLYSFIMYFLTALARTSLQLGLLRFAYGFGVGALMPSINALLTRMTPKEGISRIFSFNQMFMNIGQVIGPFIGSNVAILMGYRSVFYVTSIIVLINLIWCTINFRKYIYVKDIV</sequence>
<keyword evidence="4 7" id="KW-0812">Transmembrane</keyword>
<dbReference type="GO" id="GO:0022857">
    <property type="term" value="F:transmembrane transporter activity"/>
    <property type="evidence" value="ECO:0007669"/>
    <property type="project" value="InterPro"/>
</dbReference>
<dbReference type="PRINTS" id="PR01035">
    <property type="entry name" value="TCRTETA"/>
</dbReference>
<proteinExistence type="predicted"/>
<dbReference type="InterPro" id="IPR036259">
    <property type="entry name" value="MFS_trans_sf"/>
</dbReference>